<accession>A0A8C7LC18</accession>
<dbReference type="Gene3D" id="3.10.50.40">
    <property type="match status" value="1"/>
</dbReference>
<organism evidence="4 5">
    <name type="scientific">Oncorhynchus kisutch</name>
    <name type="common">Coho salmon</name>
    <name type="synonym">Salmo kisutch</name>
    <dbReference type="NCBI Taxonomy" id="8019"/>
    <lineage>
        <taxon>Eukaryota</taxon>
        <taxon>Metazoa</taxon>
        <taxon>Chordata</taxon>
        <taxon>Craniata</taxon>
        <taxon>Vertebrata</taxon>
        <taxon>Euteleostomi</taxon>
        <taxon>Actinopterygii</taxon>
        <taxon>Neopterygii</taxon>
        <taxon>Teleostei</taxon>
        <taxon>Protacanthopterygii</taxon>
        <taxon>Salmoniformes</taxon>
        <taxon>Salmonidae</taxon>
        <taxon>Salmoninae</taxon>
        <taxon>Oncorhynchus</taxon>
    </lineage>
</organism>
<dbReference type="Proteomes" id="UP000694557">
    <property type="component" value="Unassembled WGS sequence"/>
</dbReference>
<sequence>IPSILHLFLRFITCLLEQDAVVKIEVLHKPFACFQKSKYGDILLVHFEGFLESNGTMFHSR</sequence>
<dbReference type="GO" id="GO:0003755">
    <property type="term" value="F:peptidyl-prolyl cis-trans isomerase activity"/>
    <property type="evidence" value="ECO:0007669"/>
    <property type="project" value="InterPro"/>
</dbReference>
<keyword evidence="5" id="KW-1185">Reference proteome</keyword>
<feature type="chain" id="PRO_5034091463" evidence="3">
    <location>
        <begin position="21"/>
        <end position="61"/>
    </location>
</feature>
<dbReference type="InterPro" id="IPR052273">
    <property type="entry name" value="PPIase_FKBP"/>
</dbReference>
<evidence type="ECO:0000256" key="2">
    <source>
        <dbReference type="ARBA" id="ARBA00022737"/>
    </source>
</evidence>
<reference evidence="4" key="1">
    <citation type="submission" date="2025-08" db="UniProtKB">
        <authorList>
            <consortium name="Ensembl"/>
        </authorList>
    </citation>
    <scope>IDENTIFICATION</scope>
</reference>
<dbReference type="PANTHER" id="PTHR46222:SF1">
    <property type="entry name" value="PEPTIDYL-PROLYL CIS-TRANS ISOMERASE FKBP14"/>
    <property type="match status" value="1"/>
</dbReference>
<dbReference type="AlphaFoldDB" id="A0A8C7LC18"/>
<evidence type="ECO:0000313" key="5">
    <source>
        <dbReference type="Proteomes" id="UP000694557"/>
    </source>
</evidence>
<feature type="signal peptide" evidence="3">
    <location>
        <begin position="1"/>
        <end position="20"/>
    </location>
</feature>
<keyword evidence="2" id="KW-0677">Repeat</keyword>
<dbReference type="PANTHER" id="PTHR46222">
    <property type="entry name" value="PEPTIDYL-PROLYL CIS-TRANS ISOMERASE FKBP7/14"/>
    <property type="match status" value="1"/>
</dbReference>
<name>A0A8C7LC18_ONCKI</name>
<evidence type="ECO:0000313" key="4">
    <source>
        <dbReference type="Ensembl" id="ENSOKIP00005115658.1"/>
    </source>
</evidence>
<evidence type="ECO:0000256" key="1">
    <source>
        <dbReference type="ARBA" id="ARBA00022729"/>
    </source>
</evidence>
<evidence type="ECO:0000256" key="3">
    <source>
        <dbReference type="SAM" id="SignalP"/>
    </source>
</evidence>
<dbReference type="Ensembl" id="ENSOKIT00005123718.1">
    <property type="protein sequence ID" value="ENSOKIP00005115658.1"/>
    <property type="gene ID" value="ENSOKIG00005050140.1"/>
</dbReference>
<keyword evidence="1 3" id="KW-0732">Signal</keyword>
<proteinExistence type="predicted"/>
<dbReference type="InterPro" id="IPR046357">
    <property type="entry name" value="PPIase_dom_sf"/>
</dbReference>
<reference evidence="4" key="2">
    <citation type="submission" date="2025-09" db="UniProtKB">
        <authorList>
            <consortium name="Ensembl"/>
        </authorList>
    </citation>
    <scope>IDENTIFICATION</scope>
</reference>
<protein>
    <submittedName>
        <fullName evidence="4">Uncharacterized protein</fullName>
    </submittedName>
</protein>
<dbReference type="GeneTree" id="ENSGT01000000221212"/>